<organism evidence="1 2">
    <name type="scientific">Eumeta variegata</name>
    <name type="common">Bagworm moth</name>
    <name type="synonym">Eumeta japonica</name>
    <dbReference type="NCBI Taxonomy" id="151549"/>
    <lineage>
        <taxon>Eukaryota</taxon>
        <taxon>Metazoa</taxon>
        <taxon>Ecdysozoa</taxon>
        <taxon>Arthropoda</taxon>
        <taxon>Hexapoda</taxon>
        <taxon>Insecta</taxon>
        <taxon>Pterygota</taxon>
        <taxon>Neoptera</taxon>
        <taxon>Endopterygota</taxon>
        <taxon>Lepidoptera</taxon>
        <taxon>Glossata</taxon>
        <taxon>Ditrysia</taxon>
        <taxon>Tineoidea</taxon>
        <taxon>Psychidae</taxon>
        <taxon>Oiketicinae</taxon>
        <taxon>Eumeta</taxon>
    </lineage>
</organism>
<accession>A0A4C1WRA0</accession>
<comment type="caution">
    <text evidence="1">The sequence shown here is derived from an EMBL/GenBank/DDBJ whole genome shotgun (WGS) entry which is preliminary data.</text>
</comment>
<keyword evidence="2" id="KW-1185">Reference proteome</keyword>
<gene>
    <name evidence="1" type="ORF">EVAR_43368_1</name>
</gene>
<proteinExistence type="predicted"/>
<protein>
    <submittedName>
        <fullName evidence="1">Uncharacterized protein</fullName>
    </submittedName>
</protein>
<evidence type="ECO:0000313" key="2">
    <source>
        <dbReference type="Proteomes" id="UP000299102"/>
    </source>
</evidence>
<reference evidence="1 2" key="1">
    <citation type="journal article" date="2019" name="Commun. Biol.">
        <title>The bagworm genome reveals a unique fibroin gene that provides high tensile strength.</title>
        <authorList>
            <person name="Kono N."/>
            <person name="Nakamura H."/>
            <person name="Ohtoshi R."/>
            <person name="Tomita M."/>
            <person name="Numata K."/>
            <person name="Arakawa K."/>
        </authorList>
    </citation>
    <scope>NUCLEOTIDE SEQUENCE [LARGE SCALE GENOMIC DNA]</scope>
</reference>
<evidence type="ECO:0000313" key="1">
    <source>
        <dbReference type="EMBL" id="GBP53082.1"/>
    </source>
</evidence>
<dbReference type="EMBL" id="BGZK01000615">
    <property type="protein sequence ID" value="GBP53082.1"/>
    <property type="molecule type" value="Genomic_DNA"/>
</dbReference>
<sequence>MCVWVRNIPEREWKSSTWRRRSAPGPRARTRAPRRMAVVNGGEKVSFNLVLVENPLSVNRAIYDRAIFTCGASLAERARALYPRPQRGRGMCVFSKPYPNAPTAAWGGGRRGGDRLRNKKKRLYVTANLKNDKEAKTFTAEQSAANDVTSIHLTPTAPRTREERAFDVATFFSNLKLIIATQRGSRKKIALQDPVRECRRGSDPEPPIGAQLEFLTTAKD</sequence>
<name>A0A4C1WRA0_EUMVA</name>
<dbReference type="AlphaFoldDB" id="A0A4C1WRA0"/>
<dbReference type="Proteomes" id="UP000299102">
    <property type="component" value="Unassembled WGS sequence"/>
</dbReference>